<evidence type="ECO:0000313" key="2">
    <source>
        <dbReference type="Proteomes" id="UP000241769"/>
    </source>
</evidence>
<proteinExistence type="predicted"/>
<keyword evidence="2" id="KW-1185">Reference proteome</keyword>
<dbReference type="InParanoid" id="A0A2P6MQ49"/>
<accession>A0A2P6MQ49</accession>
<comment type="caution">
    <text evidence="1">The sequence shown here is derived from an EMBL/GenBank/DDBJ whole genome shotgun (WGS) entry which is preliminary data.</text>
</comment>
<organism evidence="1 2">
    <name type="scientific">Planoprotostelium fungivorum</name>
    <dbReference type="NCBI Taxonomy" id="1890364"/>
    <lineage>
        <taxon>Eukaryota</taxon>
        <taxon>Amoebozoa</taxon>
        <taxon>Evosea</taxon>
        <taxon>Variosea</taxon>
        <taxon>Cavosteliida</taxon>
        <taxon>Cavosteliaceae</taxon>
        <taxon>Planoprotostelium</taxon>
    </lineage>
</organism>
<reference evidence="1 2" key="1">
    <citation type="journal article" date="2018" name="Genome Biol. Evol.">
        <title>Multiple Roots of Fruiting Body Formation in Amoebozoa.</title>
        <authorList>
            <person name="Hillmann F."/>
            <person name="Forbes G."/>
            <person name="Novohradska S."/>
            <person name="Ferling I."/>
            <person name="Riege K."/>
            <person name="Groth M."/>
            <person name="Westermann M."/>
            <person name="Marz M."/>
            <person name="Spaller T."/>
            <person name="Winckler T."/>
            <person name="Schaap P."/>
            <person name="Glockner G."/>
        </authorList>
    </citation>
    <scope>NUCLEOTIDE SEQUENCE [LARGE SCALE GENOMIC DNA]</scope>
    <source>
        <strain evidence="1 2">Jena</strain>
    </source>
</reference>
<protein>
    <submittedName>
        <fullName evidence="1">Uncharacterized protein</fullName>
    </submittedName>
</protein>
<name>A0A2P6MQ49_9EUKA</name>
<gene>
    <name evidence="1" type="ORF">PROFUN_10195</name>
</gene>
<dbReference type="EMBL" id="MDYQ01000539">
    <property type="protein sequence ID" value="PRP73825.1"/>
    <property type="molecule type" value="Genomic_DNA"/>
</dbReference>
<dbReference type="Proteomes" id="UP000241769">
    <property type="component" value="Unassembled WGS sequence"/>
</dbReference>
<evidence type="ECO:0000313" key="1">
    <source>
        <dbReference type="EMBL" id="PRP73825.1"/>
    </source>
</evidence>
<dbReference type="AlphaFoldDB" id="A0A2P6MQ49"/>
<sequence length="173" mass="20068">MWNNGMPVFIQIHQQLIAHFTVELCNRGILAVRLVENASYTSIRVKDQNEECELTATPIMQGWGLLTPLVYPVEEKGHSPFILEVTLRNQIYMGTKIHISNLARIQKPPRHNLIGRISQSPRDECVLYSGNPQTWRRVDFSRSPVHLPYAQFRPLRELNPQMNRQARANHHIL</sequence>